<evidence type="ECO:0000256" key="6">
    <source>
        <dbReference type="ARBA" id="ARBA00023004"/>
    </source>
</evidence>
<keyword evidence="7" id="KW-0411">Iron-sulfur</keyword>
<comment type="cofactor">
    <cofactor evidence="8">
        <name>tungstopterin</name>
        <dbReference type="ChEBI" id="CHEBI:30402"/>
    </cofactor>
</comment>
<keyword evidence="6" id="KW-0408">Iron</keyword>
<dbReference type="Pfam" id="PF02730">
    <property type="entry name" value="AFOR_N"/>
    <property type="match status" value="1"/>
</dbReference>
<dbReference type="InterPro" id="IPR036021">
    <property type="entry name" value="Tungsten_al_ferr_oxy-like_C"/>
</dbReference>
<dbReference type="PANTHER" id="PTHR30038">
    <property type="entry name" value="ALDEHYDE FERREDOXIN OXIDOREDUCTASE"/>
    <property type="match status" value="1"/>
</dbReference>
<proteinExistence type="inferred from homology"/>
<comment type="similarity">
    <text evidence="2">Belongs to the AOR/FOR family.</text>
</comment>
<dbReference type="GO" id="GO:0046872">
    <property type="term" value="F:metal ion binding"/>
    <property type="evidence" value="ECO:0007669"/>
    <property type="project" value="UniProtKB-KW"/>
</dbReference>
<accession>B5Y6G5</accession>
<evidence type="ECO:0000256" key="1">
    <source>
        <dbReference type="ARBA" id="ARBA00001966"/>
    </source>
</evidence>
<dbReference type="InterPro" id="IPR001203">
    <property type="entry name" value="OxRdtase_Ald_Fedxn_C"/>
</dbReference>
<dbReference type="OrthoDB" id="9763894at2"/>
<dbReference type="InterPro" id="IPR036503">
    <property type="entry name" value="Ald_Fedxn_OxRdtase_N_sf"/>
</dbReference>
<evidence type="ECO:0000256" key="5">
    <source>
        <dbReference type="ARBA" id="ARBA00023002"/>
    </source>
</evidence>
<dbReference type="Gene3D" id="1.10.569.10">
    <property type="entry name" value="Aldehyde Ferredoxin Oxidoreductase Protein, subunit A, domain 2"/>
    <property type="match status" value="1"/>
</dbReference>
<dbReference type="RefSeq" id="WP_012544628.1">
    <property type="nucleotide sequence ID" value="NC_011295.1"/>
</dbReference>
<protein>
    <submittedName>
        <fullName evidence="10">Aldehyde ferredoxin oxidoreductase</fullName>
    </submittedName>
</protein>
<evidence type="ECO:0000256" key="3">
    <source>
        <dbReference type="ARBA" id="ARBA00022485"/>
    </source>
</evidence>
<dbReference type="PANTHER" id="PTHR30038:SF8">
    <property type="entry name" value="ALDEHYDE FERREDOXIN OXIDOREDUCTASE"/>
    <property type="match status" value="1"/>
</dbReference>
<dbReference type="InterPro" id="IPR051919">
    <property type="entry name" value="W-dependent_AOR"/>
</dbReference>
<evidence type="ECO:0000256" key="8">
    <source>
        <dbReference type="ARBA" id="ARBA00049934"/>
    </source>
</evidence>
<keyword evidence="5" id="KW-0560">Oxidoreductase</keyword>
<sequence length="586" mass="65368">MLGADYIRVLYVDLTKEKVSVEERKDLFHLLGGTGVAAKLLEENMHPELPALHEDQPIVFAIGPLSTIFPVATKTVATFISPLTGEYGESHAGGRSAMAIRNAGYDAIVITGKARRPTYLSISDHSVDFKDARGLWGLGVDEVGRIIREREGIPGKRSIMRIGVSGENLVSFAGVNVDTYRHFGRLGLGAVFGSKQLKAIAITGETDIPVSNFKDYYTTFRWLYKKVVETDLMAKYHEIGTPINIKVLNAINSLPTKNLQQSTFEYADAISGETFAEQTLVRKVSCVGCPIGCIHVGQFRRLFDKGYEYESLAVSYDHELIYALGSLLGTTSASEVLELIDEVEETGLDAMSTGVVLAWATEALQKGLISMDQTIAPLEFGNTDSYKKAIHYLAEKTNDFYSTLGMGLAKATEVYGGKDFALVYGGNEMAGYHTGYAFTLGQTVGARHSHLCNAGYQYDQSAKELNDEEIVDYLIKEEKERCMLTSLVICLFARKVYDRETVLRALNSIGIPFTNDDLTKTAEETFFTRLRIKQKLGYSLENERFPKRAFETPTRWGKMDEERMNKLLKMYVQRLQSEYENYSSNK</sequence>
<dbReference type="STRING" id="309798.COPRO5265_1588"/>
<evidence type="ECO:0000313" key="11">
    <source>
        <dbReference type="Proteomes" id="UP000001732"/>
    </source>
</evidence>
<dbReference type="GO" id="GO:0009055">
    <property type="term" value="F:electron transfer activity"/>
    <property type="evidence" value="ECO:0007669"/>
    <property type="project" value="InterPro"/>
</dbReference>
<name>B5Y6G5_COPPD</name>
<dbReference type="Gene3D" id="1.10.599.10">
    <property type="entry name" value="Aldehyde Ferredoxin Oxidoreductase Protein, subunit A, domain 3"/>
    <property type="match status" value="1"/>
</dbReference>
<reference evidence="11" key="1">
    <citation type="submission" date="2008-08" db="EMBL/GenBank/DDBJ databases">
        <title>The complete genome sequence of Coprothermobacter proteolyticus strain ATCC 5245 / DSM 5265 / BT.</title>
        <authorList>
            <person name="Dodson R.J."/>
            <person name="Durkin A.S."/>
            <person name="Wu M."/>
            <person name="Eisen J."/>
            <person name="Sutton G."/>
        </authorList>
    </citation>
    <scope>NUCLEOTIDE SEQUENCE [LARGE SCALE GENOMIC DNA]</scope>
    <source>
        <strain evidence="11">ATCC 35245 / DSM 5265 / OCM 4 / BT</strain>
    </source>
</reference>
<dbReference type="GO" id="GO:0016625">
    <property type="term" value="F:oxidoreductase activity, acting on the aldehyde or oxo group of donors, iron-sulfur protein as acceptor"/>
    <property type="evidence" value="ECO:0007669"/>
    <property type="project" value="InterPro"/>
</dbReference>
<dbReference type="HOGENOM" id="CLU_020364_1_0_9"/>
<dbReference type="InterPro" id="IPR013983">
    <property type="entry name" value="Ald_Fedxn_OxRdtase_N"/>
</dbReference>
<evidence type="ECO:0000256" key="2">
    <source>
        <dbReference type="ARBA" id="ARBA00011032"/>
    </source>
</evidence>
<evidence type="ECO:0000256" key="4">
    <source>
        <dbReference type="ARBA" id="ARBA00022723"/>
    </source>
</evidence>
<dbReference type="GO" id="GO:0051539">
    <property type="term" value="F:4 iron, 4 sulfur cluster binding"/>
    <property type="evidence" value="ECO:0007669"/>
    <property type="project" value="UniProtKB-KW"/>
</dbReference>
<dbReference type="Gene3D" id="3.60.9.10">
    <property type="entry name" value="Aldehyde ferredoxin oxidoreductase, N-terminal domain"/>
    <property type="match status" value="1"/>
</dbReference>
<dbReference type="Pfam" id="PF01314">
    <property type="entry name" value="AFOR_C"/>
    <property type="match status" value="1"/>
</dbReference>
<dbReference type="SUPFAM" id="SSF56228">
    <property type="entry name" value="Aldehyde ferredoxin oxidoreductase, N-terminal domain"/>
    <property type="match status" value="1"/>
</dbReference>
<evidence type="ECO:0000313" key="10">
    <source>
        <dbReference type="EMBL" id="ACI17977.1"/>
    </source>
</evidence>
<organism evidence="10 11">
    <name type="scientific">Coprothermobacter proteolyticus (strain ATCC 35245 / DSM 5265 / OCM 4 / BT)</name>
    <dbReference type="NCBI Taxonomy" id="309798"/>
    <lineage>
        <taxon>Bacteria</taxon>
        <taxon>Pseudomonadati</taxon>
        <taxon>Coprothermobacterota</taxon>
        <taxon>Coprothermobacteria</taxon>
        <taxon>Coprothermobacterales</taxon>
        <taxon>Coprothermobacteraceae</taxon>
        <taxon>Coprothermobacter</taxon>
    </lineage>
</organism>
<dbReference type="Proteomes" id="UP000001732">
    <property type="component" value="Chromosome"/>
</dbReference>
<dbReference type="SUPFAM" id="SSF48310">
    <property type="entry name" value="Aldehyde ferredoxin oxidoreductase, C-terminal domains"/>
    <property type="match status" value="1"/>
</dbReference>
<dbReference type="EMBL" id="CP001145">
    <property type="protein sequence ID" value="ACI17977.1"/>
    <property type="molecule type" value="Genomic_DNA"/>
</dbReference>
<evidence type="ECO:0000259" key="9">
    <source>
        <dbReference type="SMART" id="SM00790"/>
    </source>
</evidence>
<dbReference type="eggNOG" id="COG2414">
    <property type="taxonomic scope" value="Bacteria"/>
</dbReference>
<dbReference type="SMART" id="SM00790">
    <property type="entry name" value="AFOR_N"/>
    <property type="match status" value="1"/>
</dbReference>
<keyword evidence="4" id="KW-0479">Metal-binding</keyword>
<dbReference type="InterPro" id="IPR013985">
    <property type="entry name" value="Ald_Fedxn_OxRdtase_dom3"/>
</dbReference>
<dbReference type="AlphaFoldDB" id="B5Y6G5"/>
<feature type="domain" description="Aldehyde ferredoxin oxidoreductase N-terminal" evidence="9">
    <location>
        <begin position="6"/>
        <end position="206"/>
    </location>
</feature>
<reference evidence="10 11" key="2">
    <citation type="journal article" date="2014" name="Genome Announc.">
        <title>Complete Genome Sequence of Coprothermobacter proteolyticus DSM 5265.</title>
        <authorList>
            <person name="Alexiev A."/>
            <person name="Coil D.A."/>
            <person name="Badger J.H."/>
            <person name="Enticknap J."/>
            <person name="Ward N."/>
            <person name="Robb F.T."/>
            <person name="Eisen J.A."/>
        </authorList>
    </citation>
    <scope>NUCLEOTIDE SEQUENCE [LARGE SCALE GENOMIC DNA]</scope>
    <source>
        <strain evidence="11">ATCC 35245 / DSM 5265 / OCM 4 / BT</strain>
    </source>
</reference>
<dbReference type="InterPro" id="IPR013984">
    <property type="entry name" value="Ald_Fedxn_OxRdtase_dom2"/>
</dbReference>
<dbReference type="KEGG" id="cpo:COPRO5265_1588"/>
<keyword evidence="11" id="KW-1185">Reference proteome</keyword>
<keyword evidence="3" id="KW-0004">4Fe-4S</keyword>
<evidence type="ECO:0000256" key="7">
    <source>
        <dbReference type="ARBA" id="ARBA00023014"/>
    </source>
</evidence>
<gene>
    <name evidence="10" type="ordered locus">COPRO5265_1588</name>
</gene>
<comment type="cofactor">
    <cofactor evidence="1">
        <name>[4Fe-4S] cluster</name>
        <dbReference type="ChEBI" id="CHEBI:49883"/>
    </cofactor>
</comment>